<proteinExistence type="predicted"/>
<accession>A0A9X2HD77</accession>
<dbReference type="EMBL" id="JANAFB010000019">
    <property type="protein sequence ID" value="MCP3426120.1"/>
    <property type="molecule type" value="Genomic_DNA"/>
</dbReference>
<dbReference type="Proteomes" id="UP001139502">
    <property type="component" value="Unassembled WGS sequence"/>
</dbReference>
<name>A0A9X2HD77_9MICC</name>
<comment type="caution">
    <text evidence="1">The sequence shown here is derived from an EMBL/GenBank/DDBJ whole genome shotgun (WGS) entry which is preliminary data.</text>
</comment>
<sequence length="104" mass="11994">MAEGPALVATTSSGQPLRVELEGRRYRVAADPVRWYERRSWWEEVARAPRGLCPHLVDREIWRVQVAPERPGGARRRRPPAEAELITMELERHRNTGAWSLLSL</sequence>
<organism evidence="1 2">
    <name type="scientific">Rothia santali</name>
    <dbReference type="NCBI Taxonomy" id="2949643"/>
    <lineage>
        <taxon>Bacteria</taxon>
        <taxon>Bacillati</taxon>
        <taxon>Actinomycetota</taxon>
        <taxon>Actinomycetes</taxon>
        <taxon>Micrococcales</taxon>
        <taxon>Micrococcaceae</taxon>
        <taxon>Rothia</taxon>
    </lineage>
</organism>
<gene>
    <name evidence="1" type="ORF">NBM05_08905</name>
</gene>
<evidence type="ECO:0000313" key="2">
    <source>
        <dbReference type="Proteomes" id="UP001139502"/>
    </source>
</evidence>
<reference evidence="1" key="1">
    <citation type="submission" date="2022-06" db="EMBL/GenBank/DDBJ databases">
        <title>Rothia sp. isolated from sandalwood seedling.</title>
        <authorList>
            <person name="Tuikhar N."/>
            <person name="Kirdat K."/>
            <person name="Thorat V."/>
            <person name="Swetha P."/>
            <person name="Padma S."/>
            <person name="Sundararaj R."/>
            <person name="Yadav A."/>
        </authorList>
    </citation>
    <scope>NUCLEOTIDE SEQUENCE</scope>
    <source>
        <strain evidence="1">AR01</strain>
    </source>
</reference>
<dbReference type="RefSeq" id="WP_254166634.1">
    <property type="nucleotide sequence ID" value="NZ_JANAFB010000019.1"/>
</dbReference>
<dbReference type="AlphaFoldDB" id="A0A9X2HD77"/>
<evidence type="ECO:0000313" key="1">
    <source>
        <dbReference type="EMBL" id="MCP3426120.1"/>
    </source>
</evidence>
<protein>
    <submittedName>
        <fullName evidence="1">Uncharacterized protein</fullName>
    </submittedName>
</protein>
<keyword evidence="2" id="KW-1185">Reference proteome</keyword>